<sequence>MAGTQKSESKTDAAAHAVERLRVAEARLARRRQSACGPSETARAAMRFVYDCADEGRRVTPTQVAEHVGVSTASMAGILQRLKSGGLVTFVGNPDDGRSKFVVPTDRSADLEDIDPLSAHIRSMADTLSAEKAAVLQRFLDQVTAAVERECR</sequence>
<gene>
    <name evidence="2" type="ORF">ACFQZV_06420</name>
</gene>
<dbReference type="InterPro" id="IPR036388">
    <property type="entry name" value="WH-like_DNA-bd_sf"/>
</dbReference>
<dbReference type="SUPFAM" id="SSF46785">
    <property type="entry name" value="Winged helix' DNA-binding domain"/>
    <property type="match status" value="1"/>
</dbReference>
<organism evidence="2 3">
    <name type="scientific">Microbacterium koreense</name>
    <dbReference type="NCBI Taxonomy" id="323761"/>
    <lineage>
        <taxon>Bacteria</taxon>
        <taxon>Bacillati</taxon>
        <taxon>Actinomycetota</taxon>
        <taxon>Actinomycetes</taxon>
        <taxon>Micrococcales</taxon>
        <taxon>Microbacteriaceae</taxon>
        <taxon>Microbacterium</taxon>
    </lineage>
</organism>
<reference evidence="3" key="1">
    <citation type="journal article" date="2019" name="Int. J. Syst. Evol. Microbiol.">
        <title>The Global Catalogue of Microorganisms (GCM) 10K type strain sequencing project: providing services to taxonomists for standard genome sequencing and annotation.</title>
        <authorList>
            <consortium name="The Broad Institute Genomics Platform"/>
            <consortium name="The Broad Institute Genome Sequencing Center for Infectious Disease"/>
            <person name="Wu L."/>
            <person name="Ma J."/>
        </authorList>
    </citation>
    <scope>NUCLEOTIDE SEQUENCE [LARGE SCALE GENOMIC DNA]</scope>
    <source>
        <strain evidence="3">CCUG 50754</strain>
    </source>
</reference>
<evidence type="ECO:0000313" key="2">
    <source>
        <dbReference type="EMBL" id="MFD0780932.1"/>
    </source>
</evidence>
<proteinExistence type="predicted"/>
<dbReference type="Gene3D" id="1.10.10.10">
    <property type="entry name" value="Winged helix-like DNA-binding domain superfamily/Winged helix DNA-binding domain"/>
    <property type="match status" value="1"/>
</dbReference>
<dbReference type="RefSeq" id="WP_378752182.1">
    <property type="nucleotide sequence ID" value="NZ_JBHSSV010000008.1"/>
</dbReference>
<feature type="domain" description="HTH marR-type" evidence="1">
    <location>
        <begin position="34"/>
        <end position="133"/>
    </location>
</feature>
<evidence type="ECO:0000259" key="1">
    <source>
        <dbReference type="SMART" id="SM00347"/>
    </source>
</evidence>
<protein>
    <submittedName>
        <fullName evidence="2">MarR family winged helix-turn-helix transcriptional regulator</fullName>
    </submittedName>
</protein>
<dbReference type="InterPro" id="IPR000835">
    <property type="entry name" value="HTH_MarR-typ"/>
</dbReference>
<dbReference type="InterPro" id="IPR036390">
    <property type="entry name" value="WH_DNA-bd_sf"/>
</dbReference>
<dbReference type="Proteomes" id="UP001597042">
    <property type="component" value="Unassembled WGS sequence"/>
</dbReference>
<name>A0ABW2ZQK9_9MICO</name>
<keyword evidence="3" id="KW-1185">Reference proteome</keyword>
<dbReference type="EMBL" id="JBHTIM010000001">
    <property type="protein sequence ID" value="MFD0780932.1"/>
    <property type="molecule type" value="Genomic_DNA"/>
</dbReference>
<accession>A0ABW2ZQK9</accession>
<dbReference type="Pfam" id="PF12802">
    <property type="entry name" value="MarR_2"/>
    <property type="match status" value="1"/>
</dbReference>
<dbReference type="SMART" id="SM00347">
    <property type="entry name" value="HTH_MARR"/>
    <property type="match status" value="1"/>
</dbReference>
<comment type="caution">
    <text evidence="2">The sequence shown here is derived from an EMBL/GenBank/DDBJ whole genome shotgun (WGS) entry which is preliminary data.</text>
</comment>
<evidence type="ECO:0000313" key="3">
    <source>
        <dbReference type="Proteomes" id="UP001597042"/>
    </source>
</evidence>